<accession>A0ACC0VUD0</accession>
<organism evidence="1 2">
    <name type="scientific">Peronosclerospora sorghi</name>
    <dbReference type="NCBI Taxonomy" id="230839"/>
    <lineage>
        <taxon>Eukaryota</taxon>
        <taxon>Sar</taxon>
        <taxon>Stramenopiles</taxon>
        <taxon>Oomycota</taxon>
        <taxon>Peronosporomycetes</taxon>
        <taxon>Peronosporales</taxon>
        <taxon>Peronosporaceae</taxon>
        <taxon>Peronosclerospora</taxon>
    </lineage>
</organism>
<evidence type="ECO:0000313" key="2">
    <source>
        <dbReference type="Proteomes" id="UP001163321"/>
    </source>
</evidence>
<proteinExistence type="predicted"/>
<evidence type="ECO:0000313" key="1">
    <source>
        <dbReference type="EMBL" id="KAI9910087.1"/>
    </source>
</evidence>
<protein>
    <submittedName>
        <fullName evidence="1">Uncharacterized protein</fullName>
    </submittedName>
</protein>
<sequence>MTPLVYCFHTLLPEATATITGCLATVLARSVAPYTFSKPVTPASTAEHLMQDAVLPSADV</sequence>
<comment type="caution">
    <text evidence="1">The sequence shown here is derived from an EMBL/GenBank/DDBJ whole genome shotgun (WGS) entry which is preliminary data.</text>
</comment>
<keyword evidence="2" id="KW-1185">Reference proteome</keyword>
<dbReference type="EMBL" id="CM047585">
    <property type="protein sequence ID" value="KAI9910087.1"/>
    <property type="molecule type" value="Genomic_DNA"/>
</dbReference>
<name>A0ACC0VUD0_9STRA</name>
<dbReference type="Proteomes" id="UP001163321">
    <property type="component" value="Chromosome 6"/>
</dbReference>
<reference evidence="1 2" key="1">
    <citation type="journal article" date="2022" name="bioRxiv">
        <title>The genome of the oomycete Peronosclerospora sorghi, a cosmopolitan pathogen of maize and sorghum, is inflated with dispersed pseudogenes.</title>
        <authorList>
            <person name="Fletcher K."/>
            <person name="Martin F."/>
            <person name="Isakeit T."/>
            <person name="Cavanaugh K."/>
            <person name="Magill C."/>
            <person name="Michelmore R."/>
        </authorList>
    </citation>
    <scope>NUCLEOTIDE SEQUENCE [LARGE SCALE GENOMIC DNA]</scope>
    <source>
        <strain evidence="1">P6</strain>
    </source>
</reference>
<gene>
    <name evidence="1" type="ORF">PsorP6_010135</name>
</gene>